<feature type="compositionally biased region" description="Low complexity" evidence="1">
    <location>
        <begin position="176"/>
        <end position="194"/>
    </location>
</feature>
<dbReference type="GeneID" id="5127403"/>
<dbReference type="OMA" id="LFCEGFC"/>
<feature type="compositionally biased region" description="Basic and acidic residues" evidence="1">
    <location>
        <begin position="322"/>
        <end position="352"/>
    </location>
</feature>
<feature type="compositionally biased region" description="Pro residues" evidence="1">
    <location>
        <begin position="1"/>
        <end position="10"/>
    </location>
</feature>
<dbReference type="PROSITE" id="PS51293">
    <property type="entry name" value="SANT"/>
    <property type="match status" value="1"/>
</dbReference>
<dbReference type="Gene3D" id="1.10.10.60">
    <property type="entry name" value="Homeodomain-like"/>
    <property type="match status" value="1"/>
</dbReference>
<dbReference type="InterPro" id="IPR009057">
    <property type="entry name" value="Homeodomain-like_sf"/>
</dbReference>
<sequence length="861" mass="97540">MSSGRGPPPRYTDRGDYDYGKAKRKSFHPPSGSRRDYKGPSSASTGSSSLRDSVSSSSNVTNHRSRYQGQGYNGPPSNRGAYGSYGPSRGYSSYYPSYGSYNAFSSRRERDSSGGQVYGPRKPPNTASANDRYDSYSTDHGEKKWSGGYNSGRPRTRIRGSYSNTGSRMDSRGDYYRSGYSGSSYSGSAPGSSYNYRHIDRYCSLDKTENGSKSPSDSDSRPNTPSNSVERRETSPEYNDDVRADVKAELEPSRTYSDNETPVSTDDEADDYEPPEPSVENEAMKIDKEDDSAMSEMHREAFEAIRSRKISATPDSESYEPEEPKVTEQEQEPELHVPHEPRESQKSQHEPVSEPVSVSSAPVSEPQLDTKVQQNSETSSQLKFGPLNRIQTEYEALSKEFEKSGTAKKSVVDFRQLDFFDLNFHYFKLHRDELVHRLQSKIKETEEKKISLWKSYEVKFKEFNAKRKFMDEQLQILHPEDDDFRRELESIDTRTKNDQQELGAPGHAALSRRGRRHGDLVTTEAEFQEVLQSLEKQQNQDPSFKARKGAATIPDMVLDPEERTLVKYMDSNNMVKSKTEWASRVKTDFNNNFNSSEHIAFCEAFCLYPKRFGAISRHMGGLRTPEECVVHYYMTKKAVNYKSLVAQFKKKSIKKAARRGKPKSRNTSQSSTPVGTPTVERDIEEYAQTITLPNETFGEEMYTETGRRKRAAAPTFEGTKKKETTVIQIKKRKKKKDEGQQPETMDMENAVQSGESAIEPSQPAPTNIETESHEHDNSNETDKKKNISSYWSITEANEFPRLLSMYGTNWIAIADTLSTKTATMVRNYFIRNAERNNWNVIVAGADTKDTKSELGASFSQN</sequence>
<feature type="compositionally biased region" description="Low complexity" evidence="1">
    <location>
        <begin position="353"/>
        <end position="366"/>
    </location>
</feature>
<dbReference type="Gene3D" id="1.20.58.1880">
    <property type="match status" value="1"/>
</dbReference>
<dbReference type="InterPro" id="IPR051571">
    <property type="entry name" value="N-CoR_corepressor"/>
</dbReference>
<dbReference type="VEuPathDB" id="FungiDB:PGUG_02761"/>
<dbReference type="RefSeq" id="XP_001485032.2">
    <property type="nucleotide sequence ID" value="XM_001484982.1"/>
</dbReference>
<feature type="compositionally biased region" description="Basic and acidic residues" evidence="1">
    <location>
        <begin position="131"/>
        <end position="145"/>
    </location>
</feature>
<feature type="compositionally biased region" description="Basic and acidic residues" evidence="1">
    <location>
        <begin position="229"/>
        <end position="252"/>
    </location>
</feature>
<feature type="compositionally biased region" description="Acidic residues" evidence="1">
    <location>
        <begin position="265"/>
        <end position="274"/>
    </location>
</feature>
<dbReference type="Pfam" id="PF00249">
    <property type="entry name" value="Myb_DNA-binding"/>
    <property type="match status" value="2"/>
</dbReference>
<dbReference type="InterPro" id="IPR001005">
    <property type="entry name" value="SANT/Myb"/>
</dbReference>
<evidence type="ECO:0000256" key="1">
    <source>
        <dbReference type="SAM" id="MobiDB-lite"/>
    </source>
</evidence>
<dbReference type="GO" id="GO:0006357">
    <property type="term" value="P:regulation of transcription by RNA polymerase II"/>
    <property type="evidence" value="ECO:0007669"/>
    <property type="project" value="TreeGrafter"/>
</dbReference>
<feature type="compositionally biased region" description="Basic and acidic residues" evidence="1">
    <location>
        <begin position="296"/>
        <end position="306"/>
    </location>
</feature>
<dbReference type="HOGENOM" id="CLU_299559_0_0_1"/>
<feature type="region of interest" description="Disordered" evidence="1">
    <location>
        <begin position="652"/>
        <end position="681"/>
    </location>
</feature>
<feature type="compositionally biased region" description="Basic residues" evidence="1">
    <location>
        <begin position="652"/>
        <end position="664"/>
    </location>
</feature>
<dbReference type="FunFam" id="1.10.10.60:FF:000431">
    <property type="entry name" value="Set3C deacetylase complex subunit"/>
    <property type="match status" value="1"/>
</dbReference>
<dbReference type="KEGG" id="pgu:PGUG_02761"/>
<dbReference type="CDD" id="cd00167">
    <property type="entry name" value="SANT"/>
    <property type="match status" value="1"/>
</dbReference>
<feature type="compositionally biased region" description="Polar residues" evidence="1">
    <location>
        <begin position="370"/>
        <end position="382"/>
    </location>
</feature>
<dbReference type="STRING" id="294746.A5DHL0"/>
<dbReference type="AlphaFoldDB" id="A5DHL0"/>
<gene>
    <name evidence="3" type="ORF">PGUG_02761</name>
</gene>
<feature type="compositionally biased region" description="Low complexity" evidence="1">
    <location>
        <begin position="41"/>
        <end position="62"/>
    </location>
</feature>
<dbReference type="SUPFAM" id="SSF46689">
    <property type="entry name" value="Homeodomain-like"/>
    <property type="match status" value="2"/>
</dbReference>
<accession>A5DHL0</accession>
<feature type="compositionally biased region" description="Basic and acidic residues" evidence="1">
    <location>
        <begin position="770"/>
        <end position="784"/>
    </location>
</feature>
<name>A5DHL0_PICGU</name>
<dbReference type="Proteomes" id="UP000001997">
    <property type="component" value="Unassembled WGS sequence"/>
</dbReference>
<dbReference type="InParanoid" id="A5DHL0"/>
<dbReference type="EMBL" id="CH408157">
    <property type="protein sequence ID" value="EDK38663.2"/>
    <property type="molecule type" value="Genomic_DNA"/>
</dbReference>
<feature type="domain" description="SANT" evidence="2">
    <location>
        <begin position="588"/>
        <end position="640"/>
    </location>
</feature>
<organism evidence="3 4">
    <name type="scientific">Meyerozyma guilliermondii (strain ATCC 6260 / CBS 566 / DSM 6381 / JCM 1539 / NBRC 10279 / NRRL Y-324)</name>
    <name type="common">Yeast</name>
    <name type="synonym">Candida guilliermondii</name>
    <dbReference type="NCBI Taxonomy" id="294746"/>
    <lineage>
        <taxon>Eukaryota</taxon>
        <taxon>Fungi</taxon>
        <taxon>Dikarya</taxon>
        <taxon>Ascomycota</taxon>
        <taxon>Saccharomycotina</taxon>
        <taxon>Pichiomycetes</taxon>
        <taxon>Debaryomycetaceae</taxon>
        <taxon>Meyerozyma</taxon>
    </lineage>
</organism>
<evidence type="ECO:0000259" key="2">
    <source>
        <dbReference type="PROSITE" id="PS51293"/>
    </source>
</evidence>
<feature type="region of interest" description="Disordered" evidence="1">
    <location>
        <begin position="1"/>
        <end position="382"/>
    </location>
</feature>
<reference evidence="3 4" key="1">
    <citation type="journal article" date="2009" name="Nature">
        <title>Evolution of pathogenicity and sexual reproduction in eight Candida genomes.</title>
        <authorList>
            <person name="Butler G."/>
            <person name="Rasmussen M.D."/>
            <person name="Lin M.F."/>
            <person name="Santos M.A."/>
            <person name="Sakthikumar S."/>
            <person name="Munro C.A."/>
            <person name="Rheinbay E."/>
            <person name="Grabherr M."/>
            <person name="Forche A."/>
            <person name="Reedy J.L."/>
            <person name="Agrafioti I."/>
            <person name="Arnaud M.B."/>
            <person name="Bates S."/>
            <person name="Brown A.J."/>
            <person name="Brunke S."/>
            <person name="Costanzo M.C."/>
            <person name="Fitzpatrick D.A."/>
            <person name="de Groot P.W."/>
            <person name="Harris D."/>
            <person name="Hoyer L.L."/>
            <person name="Hube B."/>
            <person name="Klis F.M."/>
            <person name="Kodira C."/>
            <person name="Lennard N."/>
            <person name="Logue M.E."/>
            <person name="Martin R."/>
            <person name="Neiman A.M."/>
            <person name="Nikolaou E."/>
            <person name="Quail M.A."/>
            <person name="Quinn J."/>
            <person name="Santos M.C."/>
            <person name="Schmitzberger F.F."/>
            <person name="Sherlock G."/>
            <person name="Shah P."/>
            <person name="Silverstein K.A."/>
            <person name="Skrzypek M.S."/>
            <person name="Soll D."/>
            <person name="Staggs R."/>
            <person name="Stansfield I."/>
            <person name="Stumpf M.P."/>
            <person name="Sudbery P.E."/>
            <person name="Srikantha T."/>
            <person name="Zeng Q."/>
            <person name="Berman J."/>
            <person name="Berriman M."/>
            <person name="Heitman J."/>
            <person name="Gow N.A."/>
            <person name="Lorenz M.C."/>
            <person name="Birren B.W."/>
            <person name="Kellis M."/>
            <person name="Cuomo C.A."/>
        </authorList>
    </citation>
    <scope>NUCLEOTIDE SEQUENCE [LARGE SCALE GENOMIC DNA]</scope>
    <source>
        <strain evidence="4">ATCC 6260 / CBS 566 / DSM 6381 / JCM 1539 / NBRC 10279 / NRRL Y-324</strain>
    </source>
</reference>
<dbReference type="FunCoup" id="A5DHL0">
    <property type="interactions" value="143"/>
</dbReference>
<feature type="compositionally biased region" description="Basic and acidic residues" evidence="1">
    <location>
        <begin position="197"/>
        <end position="220"/>
    </location>
</feature>
<proteinExistence type="predicted"/>
<dbReference type="eggNOG" id="KOG1878">
    <property type="taxonomic scope" value="Eukaryota"/>
</dbReference>
<dbReference type="InterPro" id="IPR017884">
    <property type="entry name" value="SANT_dom"/>
</dbReference>
<feature type="compositionally biased region" description="Polar residues" evidence="1">
    <location>
        <begin position="665"/>
        <end position="675"/>
    </location>
</feature>
<feature type="compositionally biased region" description="Low complexity" evidence="1">
    <location>
        <begin position="79"/>
        <end position="101"/>
    </location>
</feature>
<feature type="region of interest" description="Disordered" evidence="1">
    <location>
        <begin position="698"/>
        <end position="784"/>
    </location>
</feature>
<dbReference type="SMART" id="SM00717">
    <property type="entry name" value="SANT"/>
    <property type="match status" value="2"/>
</dbReference>
<keyword evidence="4" id="KW-1185">Reference proteome</keyword>
<evidence type="ECO:0000313" key="3">
    <source>
        <dbReference type="EMBL" id="EDK38663.2"/>
    </source>
</evidence>
<feature type="compositionally biased region" description="Polar residues" evidence="1">
    <location>
        <begin position="254"/>
        <end position="264"/>
    </location>
</feature>
<dbReference type="PANTHER" id="PTHR13992:SF39">
    <property type="entry name" value="SMRTER, ISOFORM G"/>
    <property type="match status" value="1"/>
</dbReference>
<dbReference type="OrthoDB" id="10258692at2759"/>
<dbReference type="PANTHER" id="PTHR13992">
    <property type="entry name" value="NUCLEAR RECEPTOR CO-REPRESSOR RELATED NCOR"/>
    <property type="match status" value="1"/>
</dbReference>
<dbReference type="GO" id="GO:0034967">
    <property type="term" value="C:Set3 complex"/>
    <property type="evidence" value="ECO:0007669"/>
    <property type="project" value="TreeGrafter"/>
</dbReference>
<protein>
    <recommendedName>
        <fullName evidence="2">SANT domain-containing protein</fullName>
    </recommendedName>
</protein>
<evidence type="ECO:0000313" key="4">
    <source>
        <dbReference type="Proteomes" id="UP000001997"/>
    </source>
</evidence>
<feature type="compositionally biased region" description="Basic and acidic residues" evidence="1">
    <location>
        <begin position="11"/>
        <end position="21"/>
    </location>
</feature>